<name>A0A8J4XR69_CHIOP</name>
<accession>A0A8J4XR69</accession>
<evidence type="ECO:0000313" key="1">
    <source>
        <dbReference type="EMBL" id="KAG0713091.1"/>
    </source>
</evidence>
<dbReference type="OrthoDB" id="6781068at2759"/>
<evidence type="ECO:0000313" key="2">
    <source>
        <dbReference type="Proteomes" id="UP000770661"/>
    </source>
</evidence>
<proteinExistence type="predicted"/>
<protein>
    <submittedName>
        <fullName evidence="1">Uncharacterized protein</fullName>
    </submittedName>
</protein>
<reference evidence="1" key="1">
    <citation type="submission" date="2020-07" db="EMBL/GenBank/DDBJ databases">
        <title>The High-quality genome of the commercially important snow crab, Chionoecetes opilio.</title>
        <authorList>
            <person name="Jeong J.-H."/>
            <person name="Ryu S."/>
        </authorList>
    </citation>
    <scope>NUCLEOTIDE SEQUENCE</scope>
    <source>
        <strain evidence="1">MADBK_172401_WGS</strain>
        <tissue evidence="1">Digestive gland</tissue>
    </source>
</reference>
<dbReference type="Proteomes" id="UP000770661">
    <property type="component" value="Unassembled WGS sequence"/>
</dbReference>
<organism evidence="1 2">
    <name type="scientific">Chionoecetes opilio</name>
    <name type="common">Atlantic snow crab</name>
    <name type="synonym">Cancer opilio</name>
    <dbReference type="NCBI Taxonomy" id="41210"/>
    <lineage>
        <taxon>Eukaryota</taxon>
        <taxon>Metazoa</taxon>
        <taxon>Ecdysozoa</taxon>
        <taxon>Arthropoda</taxon>
        <taxon>Crustacea</taxon>
        <taxon>Multicrustacea</taxon>
        <taxon>Malacostraca</taxon>
        <taxon>Eumalacostraca</taxon>
        <taxon>Eucarida</taxon>
        <taxon>Decapoda</taxon>
        <taxon>Pleocyemata</taxon>
        <taxon>Brachyura</taxon>
        <taxon>Eubrachyura</taxon>
        <taxon>Majoidea</taxon>
        <taxon>Majidae</taxon>
        <taxon>Chionoecetes</taxon>
    </lineage>
</organism>
<comment type="caution">
    <text evidence="1">The sequence shown here is derived from an EMBL/GenBank/DDBJ whole genome shotgun (WGS) entry which is preliminary data.</text>
</comment>
<dbReference type="AlphaFoldDB" id="A0A8J4XR69"/>
<sequence>MKRKGVVWAQSSSLQLFAVWALDKIAHNPSSTTATVIIPWDRYQPVPVSYQFKHGASPIGYQPIPSKKHHPDLDLPENFTTVRAVALRKESVAVPRTSYGHPTPISGHLDNARDEENKCLRTCHFAHWKGKFGPGEMRLPGLLTNRLL</sequence>
<keyword evidence="2" id="KW-1185">Reference proteome</keyword>
<dbReference type="EMBL" id="JACEEZ010021769">
    <property type="protein sequence ID" value="KAG0713091.1"/>
    <property type="molecule type" value="Genomic_DNA"/>
</dbReference>
<gene>
    <name evidence="1" type="ORF">GWK47_016974</name>
</gene>